<dbReference type="Proteomes" id="UP000245207">
    <property type="component" value="Unassembled WGS sequence"/>
</dbReference>
<feature type="chain" id="PRO_5015687101" evidence="2">
    <location>
        <begin position="24"/>
        <end position="529"/>
    </location>
</feature>
<dbReference type="FunFam" id="3.40.50.1820:FF:000072">
    <property type="entry name" value="Serine carboxypeptidase-like 19"/>
    <property type="match status" value="1"/>
</dbReference>
<dbReference type="PANTHER" id="PTHR11802">
    <property type="entry name" value="SERINE PROTEASE FAMILY S10 SERINE CARBOXYPEPTIDASE"/>
    <property type="match status" value="1"/>
</dbReference>
<proteinExistence type="inferred from homology"/>
<name>A0A2U1LS72_ARTAN</name>
<comment type="caution">
    <text evidence="3">The sequence shown here is derived from an EMBL/GenBank/DDBJ whole genome shotgun (WGS) entry which is preliminary data.</text>
</comment>
<dbReference type="Gene3D" id="3.40.50.1820">
    <property type="entry name" value="alpha/beta hydrolase"/>
    <property type="match status" value="1"/>
</dbReference>
<accession>A0A2U1LS72</accession>
<dbReference type="SUPFAM" id="SSF53474">
    <property type="entry name" value="alpha/beta-Hydrolases"/>
    <property type="match status" value="2"/>
</dbReference>
<evidence type="ECO:0000313" key="3">
    <source>
        <dbReference type="EMBL" id="PWA51841.1"/>
    </source>
</evidence>
<organism evidence="3 4">
    <name type="scientific">Artemisia annua</name>
    <name type="common">Sweet wormwood</name>
    <dbReference type="NCBI Taxonomy" id="35608"/>
    <lineage>
        <taxon>Eukaryota</taxon>
        <taxon>Viridiplantae</taxon>
        <taxon>Streptophyta</taxon>
        <taxon>Embryophyta</taxon>
        <taxon>Tracheophyta</taxon>
        <taxon>Spermatophyta</taxon>
        <taxon>Magnoliopsida</taxon>
        <taxon>eudicotyledons</taxon>
        <taxon>Gunneridae</taxon>
        <taxon>Pentapetalae</taxon>
        <taxon>asterids</taxon>
        <taxon>campanulids</taxon>
        <taxon>Asterales</taxon>
        <taxon>Asteraceae</taxon>
        <taxon>Asteroideae</taxon>
        <taxon>Anthemideae</taxon>
        <taxon>Artemisiinae</taxon>
        <taxon>Artemisia</taxon>
    </lineage>
</organism>
<feature type="signal peptide" evidence="2">
    <location>
        <begin position="1"/>
        <end position="23"/>
    </location>
</feature>
<keyword evidence="3" id="KW-0645">Protease</keyword>
<dbReference type="GO" id="GO:0016747">
    <property type="term" value="F:acyltransferase activity, transferring groups other than amino-acyl groups"/>
    <property type="evidence" value="ECO:0007669"/>
    <property type="project" value="TreeGrafter"/>
</dbReference>
<dbReference type="PANTHER" id="PTHR11802:SF318">
    <property type="entry name" value="PEPTIDASE S10, SERINE CARBOXYPEPTIDASE, ALPHA_BETA HYDROLASE FOLD PROTEIN-RELATED"/>
    <property type="match status" value="1"/>
</dbReference>
<sequence>MGPKCILVPFLIIFLRFITLSNSKSIVTNLPGFNGDLPFTLETGYIGVGEDEQDQQVQFFYYFVESQRNPSKDPVLFYLTGGPGTSALYPFLYQIGPLSFDFERSWRGNITLELNPYSWTKVANVIFIDTPAGVGFSYAKTWEASRSSDSILALHSYEFLIKWFLEHPRFYSNPLYITGVSYLGILVPIVALETYNGNERENQPKLNIKGCLMVSPLTDKFIDFNSRLEFAHRLALISDDIYESTKKTCHGNYVYNDMDNILCLKNLQRVDECTSEINLLNILEPLCNATNMEPTCREATNIFLNVWANDKDVQRALNIREGTIGRWESSNTSIHYKLKKSDTIYYSYDVFSSIAYHKQLLTRNCRVLIIWCNLSHKTNSNFSGDHDMTFPYVGAKIWIATLNLPLDSPWEAWFVRTQVAGYKMKYAQSGCNLSHKTNSNFSGDHDMTFPYVGAKIWIATLNLPLDSPWEAWFVRTQVAGYKMKYAQSGYSLTYATIKGAGHSVALYKPEEAYILVEGWLASDSYLSDS</sequence>
<dbReference type="GO" id="GO:0006508">
    <property type="term" value="P:proteolysis"/>
    <property type="evidence" value="ECO:0007669"/>
    <property type="project" value="InterPro"/>
</dbReference>
<dbReference type="Pfam" id="PF00450">
    <property type="entry name" value="Peptidase_S10"/>
    <property type="match status" value="2"/>
</dbReference>
<dbReference type="InterPro" id="IPR001563">
    <property type="entry name" value="Peptidase_S10"/>
</dbReference>
<keyword evidence="3" id="KW-0378">Hydrolase</keyword>
<keyword evidence="2" id="KW-0732">Signal</keyword>
<dbReference type="Gene3D" id="3.40.50.11320">
    <property type="match status" value="1"/>
</dbReference>
<evidence type="ECO:0000256" key="2">
    <source>
        <dbReference type="SAM" id="SignalP"/>
    </source>
</evidence>
<comment type="similarity">
    <text evidence="1">Belongs to the peptidase S10 family.</text>
</comment>
<dbReference type="InterPro" id="IPR029058">
    <property type="entry name" value="AB_hydrolase_fold"/>
</dbReference>
<dbReference type="OrthoDB" id="443318at2759"/>
<dbReference type="PRINTS" id="PR00724">
    <property type="entry name" value="CRBOXYPTASEC"/>
</dbReference>
<keyword evidence="3" id="KW-0121">Carboxypeptidase</keyword>
<evidence type="ECO:0000256" key="1">
    <source>
        <dbReference type="ARBA" id="ARBA00009431"/>
    </source>
</evidence>
<gene>
    <name evidence="3" type="ORF">CTI12_AA266550</name>
</gene>
<dbReference type="GO" id="GO:0019748">
    <property type="term" value="P:secondary metabolic process"/>
    <property type="evidence" value="ECO:0007669"/>
    <property type="project" value="TreeGrafter"/>
</dbReference>
<dbReference type="EMBL" id="PKPP01008013">
    <property type="protein sequence ID" value="PWA51841.1"/>
    <property type="molecule type" value="Genomic_DNA"/>
</dbReference>
<dbReference type="GO" id="GO:0004185">
    <property type="term" value="F:serine-type carboxypeptidase activity"/>
    <property type="evidence" value="ECO:0007669"/>
    <property type="project" value="InterPro"/>
</dbReference>
<reference evidence="3 4" key="1">
    <citation type="journal article" date="2018" name="Mol. Plant">
        <title>The genome of Artemisia annua provides insight into the evolution of Asteraceae family and artemisinin biosynthesis.</title>
        <authorList>
            <person name="Shen Q."/>
            <person name="Zhang L."/>
            <person name="Liao Z."/>
            <person name="Wang S."/>
            <person name="Yan T."/>
            <person name="Shi P."/>
            <person name="Liu M."/>
            <person name="Fu X."/>
            <person name="Pan Q."/>
            <person name="Wang Y."/>
            <person name="Lv Z."/>
            <person name="Lu X."/>
            <person name="Zhang F."/>
            <person name="Jiang W."/>
            <person name="Ma Y."/>
            <person name="Chen M."/>
            <person name="Hao X."/>
            <person name="Li L."/>
            <person name="Tang Y."/>
            <person name="Lv G."/>
            <person name="Zhou Y."/>
            <person name="Sun X."/>
            <person name="Brodelius P.E."/>
            <person name="Rose J.K.C."/>
            <person name="Tang K."/>
        </authorList>
    </citation>
    <scope>NUCLEOTIDE SEQUENCE [LARGE SCALE GENOMIC DNA]</scope>
    <source>
        <strain evidence="4">cv. Huhao1</strain>
        <tissue evidence="3">Leaf</tissue>
    </source>
</reference>
<dbReference type="Gene3D" id="3.40.50.12670">
    <property type="match status" value="1"/>
</dbReference>
<dbReference type="AlphaFoldDB" id="A0A2U1LS72"/>
<keyword evidence="4" id="KW-1185">Reference proteome</keyword>
<evidence type="ECO:0000313" key="4">
    <source>
        <dbReference type="Proteomes" id="UP000245207"/>
    </source>
</evidence>
<protein>
    <submittedName>
        <fullName evidence="3">Peptidase S10, serine carboxypeptidase, Alpha/Beta hydrolase fold protein</fullName>
    </submittedName>
</protein>